<proteinExistence type="predicted"/>
<reference evidence="1" key="1">
    <citation type="journal article" date="2014" name="Int. J. Syst. Evol. Microbiol.">
        <title>Complete genome sequence of Corynebacterium casei LMG S-19264T (=DSM 44701T), isolated from a smear-ripened cheese.</title>
        <authorList>
            <consortium name="US DOE Joint Genome Institute (JGI-PGF)"/>
            <person name="Walter F."/>
            <person name="Albersmeier A."/>
            <person name="Kalinowski J."/>
            <person name="Ruckert C."/>
        </authorList>
    </citation>
    <scope>NUCLEOTIDE SEQUENCE</scope>
    <source>
        <strain evidence="1">CGMCC 1.12360</strain>
    </source>
</reference>
<keyword evidence="2" id="KW-1185">Reference proteome</keyword>
<sequence>MNIIDTHCDALFKLQWNVRSQYDKKPSLDYQNAEELDTNVRRLQQGDVKVQFYAIFIPPEVPENEKWQHALEQVDLFYREVIGKNPNIVHIRSWKDLETLQEEEIGAVITLEGADPIGNDIVKLRHLFRLGVLSFGLTWNHANLCADGAEEPRGAGLTVWGKEVVKENNRHQVLTDVSHLSVRGFWDVIELADYPFASHSNARTVCDHPRNLYDDQIRALIEKNGTIHVVFYPPFINEGKETAEIADLLRHIDHICSLGGEKHIGFGSDFDGISSRVRRLEHAGQYENLINELLKYYPEETVKGFCYQNFMDCRPHIR</sequence>
<accession>A0A8J3EK92</accession>
<dbReference type="PROSITE" id="PS51365">
    <property type="entry name" value="RENAL_DIPEPTIDASE_2"/>
    <property type="match status" value="1"/>
</dbReference>
<dbReference type="InterPro" id="IPR008257">
    <property type="entry name" value="Pept_M19"/>
</dbReference>
<comment type="caution">
    <text evidence="1">The sequence shown here is derived from an EMBL/GenBank/DDBJ whole genome shotgun (WGS) entry which is preliminary data.</text>
</comment>
<protein>
    <submittedName>
        <fullName evidence="1">Dipeptidase</fullName>
    </submittedName>
</protein>
<dbReference type="PANTHER" id="PTHR10443:SF12">
    <property type="entry name" value="DIPEPTIDASE"/>
    <property type="match status" value="1"/>
</dbReference>
<gene>
    <name evidence="1" type="ORF">GCM10010978_07010</name>
</gene>
<evidence type="ECO:0000313" key="1">
    <source>
        <dbReference type="EMBL" id="GGH71265.1"/>
    </source>
</evidence>
<reference evidence="1" key="2">
    <citation type="submission" date="2020-09" db="EMBL/GenBank/DDBJ databases">
        <authorList>
            <person name="Sun Q."/>
            <person name="Zhou Y."/>
        </authorList>
    </citation>
    <scope>NUCLEOTIDE SEQUENCE</scope>
    <source>
        <strain evidence="1">CGMCC 1.12360</strain>
    </source>
</reference>
<dbReference type="RefSeq" id="WP_188390994.1">
    <property type="nucleotide sequence ID" value="NZ_BMEV01000009.1"/>
</dbReference>
<dbReference type="InterPro" id="IPR032466">
    <property type="entry name" value="Metal_Hydrolase"/>
</dbReference>
<dbReference type="SUPFAM" id="SSF51556">
    <property type="entry name" value="Metallo-dependent hydrolases"/>
    <property type="match status" value="1"/>
</dbReference>
<name>A0A8J3EK92_9BACI</name>
<dbReference type="PANTHER" id="PTHR10443">
    <property type="entry name" value="MICROSOMAL DIPEPTIDASE"/>
    <property type="match status" value="1"/>
</dbReference>
<dbReference type="GO" id="GO:0006508">
    <property type="term" value="P:proteolysis"/>
    <property type="evidence" value="ECO:0007669"/>
    <property type="project" value="InterPro"/>
</dbReference>
<evidence type="ECO:0000313" key="2">
    <source>
        <dbReference type="Proteomes" id="UP000602050"/>
    </source>
</evidence>
<dbReference type="Proteomes" id="UP000602050">
    <property type="component" value="Unassembled WGS sequence"/>
</dbReference>
<dbReference type="CDD" id="cd01301">
    <property type="entry name" value="rDP_like"/>
    <property type="match status" value="1"/>
</dbReference>
<organism evidence="1 2">
    <name type="scientific">Compostibacillus humi</name>
    <dbReference type="NCBI Taxonomy" id="1245525"/>
    <lineage>
        <taxon>Bacteria</taxon>
        <taxon>Bacillati</taxon>
        <taxon>Bacillota</taxon>
        <taxon>Bacilli</taxon>
        <taxon>Bacillales</taxon>
        <taxon>Bacillaceae</taxon>
        <taxon>Compostibacillus</taxon>
    </lineage>
</organism>
<dbReference type="AlphaFoldDB" id="A0A8J3EK92"/>
<dbReference type="Gene3D" id="3.20.20.140">
    <property type="entry name" value="Metal-dependent hydrolases"/>
    <property type="match status" value="1"/>
</dbReference>
<dbReference type="GO" id="GO:0070573">
    <property type="term" value="F:metallodipeptidase activity"/>
    <property type="evidence" value="ECO:0007669"/>
    <property type="project" value="InterPro"/>
</dbReference>
<dbReference type="EMBL" id="BMEV01000009">
    <property type="protein sequence ID" value="GGH71265.1"/>
    <property type="molecule type" value="Genomic_DNA"/>
</dbReference>
<dbReference type="Pfam" id="PF01244">
    <property type="entry name" value="Peptidase_M19"/>
    <property type="match status" value="1"/>
</dbReference>